<dbReference type="EMBL" id="KY355735">
    <property type="protein sequence ID" value="APZ76317.1"/>
    <property type="molecule type" value="Genomic_DNA"/>
</dbReference>
<dbReference type="KEGG" id="vg:30999443"/>
<dbReference type="Proteomes" id="UP000202182">
    <property type="component" value="Segment"/>
</dbReference>
<keyword evidence="1" id="KW-0472">Membrane</keyword>
<evidence type="ECO:0000313" key="2">
    <source>
        <dbReference type="EMBL" id="APZ76317.1"/>
    </source>
</evidence>
<name>A0A1P8VJ12_9BETA</name>
<dbReference type="InterPro" id="IPR036179">
    <property type="entry name" value="Ig-like_dom_sf"/>
</dbReference>
<reference evidence="2" key="1">
    <citation type="submission" date="2016-12" db="EMBL/GenBank/DDBJ databases">
        <title>A murine herpesvirus closely related to ubiquitous human herpesviruses causes T-cell depletion.</title>
        <authorList>
            <person name="Patel S.J."/>
            <person name="Zhao G."/>
            <person name="Penna V.R."/>
            <person name="Park E."/>
            <person name="Lauron E.J."/>
            <person name="Harvey I.B."/>
            <person name="Beatty W.L."/>
            <person name="Plougastel-Douglas B."/>
            <person name="Poursine-Laurent J."/>
            <person name="Fremont D.H."/>
            <person name="Wang D."/>
            <person name="Yokoyama W.M."/>
        </authorList>
    </citation>
    <scope>NUCLEOTIDE SEQUENCE [LARGE SCALE GENOMIC DNA]</scope>
    <source>
        <strain evidence="2">YOK1</strain>
    </source>
</reference>
<sequence>MQCIIYLLNIITLINAVTYVHLNELGDFCCEHEIFTNITEIKWVKYNLPIFSINVTKNINVAKGPIKVKNGHIQNTLKNKILRTCYLFYPKNINDQGTYTCIFQSYTEKYLYDHHIKVNMNPLIYLRYKYIENILDVTCTVTAFPKPTVVASFMNKVYTSNKESLRKNGNGTYTATLKIIFKKNQYSSFNGELMTCIGSGGLQIRKKSSIIIPSFESHLMNVTSSGLKKDIEDSSLFTTIISCLSIVFCCLFVILTVLCKYSYR</sequence>
<accession>A0A1P8VJ12</accession>
<protein>
    <submittedName>
        <fullName evidence="2">Membrane glycoprotein</fullName>
    </submittedName>
</protein>
<gene>
    <name evidence="2" type="primary">ORF102</name>
    <name evidence="2" type="ORF">MRV_0106</name>
</gene>
<dbReference type="SUPFAM" id="SSF48726">
    <property type="entry name" value="Immunoglobulin"/>
    <property type="match status" value="1"/>
</dbReference>
<keyword evidence="3" id="KW-1185">Reference proteome</keyword>
<keyword evidence="1" id="KW-0812">Transmembrane</keyword>
<proteinExistence type="predicted"/>
<evidence type="ECO:0000313" key="3">
    <source>
        <dbReference type="Proteomes" id="UP000202182"/>
    </source>
</evidence>
<evidence type="ECO:0000256" key="1">
    <source>
        <dbReference type="SAM" id="Phobius"/>
    </source>
</evidence>
<dbReference type="OrthoDB" id="26769at10239"/>
<feature type="transmembrane region" description="Helical" evidence="1">
    <location>
        <begin position="236"/>
        <end position="259"/>
    </location>
</feature>
<keyword evidence="1" id="KW-1133">Transmembrane helix</keyword>
<organism evidence="2">
    <name type="scientific">Murid betaherpesvirus 3</name>
    <dbReference type="NCBI Taxonomy" id="2560603"/>
    <lineage>
        <taxon>Viruses</taxon>
        <taxon>Duplodnaviria</taxon>
        <taxon>Heunggongvirae</taxon>
        <taxon>Peploviricota</taxon>
        <taxon>Herviviricetes</taxon>
        <taxon>Herpesvirales</taxon>
        <taxon>Orthoherpesviridae</taxon>
        <taxon>Betaherpesvirinae</taxon>
        <taxon>Roseolovirus</taxon>
        <taxon>Roseolovirus muridbeta3</taxon>
    </lineage>
</organism>